<organism evidence="1 2">
    <name type="scientific">Entotheonella factor</name>
    <dbReference type="NCBI Taxonomy" id="1429438"/>
    <lineage>
        <taxon>Bacteria</taxon>
        <taxon>Pseudomonadati</taxon>
        <taxon>Nitrospinota/Tectimicrobiota group</taxon>
        <taxon>Candidatus Tectimicrobiota</taxon>
        <taxon>Candidatus Entotheonellia</taxon>
        <taxon>Candidatus Entotheonellales</taxon>
        <taxon>Candidatus Entotheonellaceae</taxon>
        <taxon>Candidatus Entotheonella</taxon>
    </lineage>
</organism>
<proteinExistence type="predicted"/>
<dbReference type="Proteomes" id="UP000019141">
    <property type="component" value="Unassembled WGS sequence"/>
</dbReference>
<name>W4L425_ENTF1</name>
<gene>
    <name evidence="1" type="ORF">ETSY1_41890</name>
</gene>
<sequence>MATVQYRLDEDFKPYDVTVWFRNTEPGDIAVITLPNRSCKVQLIRGYRDSVCWWPEGGRSMTIPVENAISRLAMFQSRTLS</sequence>
<protein>
    <submittedName>
        <fullName evidence="1">Uncharacterized protein</fullName>
    </submittedName>
</protein>
<keyword evidence="2" id="KW-1185">Reference proteome</keyword>
<dbReference type="AlphaFoldDB" id="W4L425"/>
<evidence type="ECO:0000313" key="1">
    <source>
        <dbReference type="EMBL" id="ETW92838.1"/>
    </source>
</evidence>
<accession>W4L425</accession>
<dbReference type="EMBL" id="AZHW01001363">
    <property type="protein sequence ID" value="ETW92838.1"/>
    <property type="molecule type" value="Genomic_DNA"/>
</dbReference>
<evidence type="ECO:0000313" key="2">
    <source>
        <dbReference type="Proteomes" id="UP000019141"/>
    </source>
</evidence>
<reference evidence="1 2" key="1">
    <citation type="journal article" date="2014" name="Nature">
        <title>An environmental bacterial taxon with a large and distinct metabolic repertoire.</title>
        <authorList>
            <person name="Wilson M.C."/>
            <person name="Mori T."/>
            <person name="Ruckert C."/>
            <person name="Uria A.R."/>
            <person name="Helf M.J."/>
            <person name="Takada K."/>
            <person name="Gernert C."/>
            <person name="Steffens U.A."/>
            <person name="Heycke N."/>
            <person name="Schmitt S."/>
            <person name="Rinke C."/>
            <person name="Helfrich E.J."/>
            <person name="Brachmann A.O."/>
            <person name="Gurgui C."/>
            <person name="Wakimoto T."/>
            <person name="Kracht M."/>
            <person name="Crusemann M."/>
            <person name="Hentschel U."/>
            <person name="Abe I."/>
            <person name="Matsunaga S."/>
            <person name="Kalinowski J."/>
            <person name="Takeyama H."/>
            <person name="Piel J."/>
        </authorList>
    </citation>
    <scope>NUCLEOTIDE SEQUENCE [LARGE SCALE GENOMIC DNA]</scope>
    <source>
        <strain evidence="2">TSY1</strain>
    </source>
</reference>
<comment type="caution">
    <text evidence="1">The sequence shown here is derived from an EMBL/GenBank/DDBJ whole genome shotgun (WGS) entry which is preliminary data.</text>
</comment>
<dbReference type="HOGENOM" id="CLU_2567467_0_0_7"/>